<dbReference type="PANTHER" id="PTHR13501">
    <property type="entry name" value="CHLOROPLAST 50S RIBOSOMAL PROTEIN L22-RELATED"/>
    <property type="match status" value="1"/>
</dbReference>
<dbReference type="PANTHER" id="PTHR13501:SF8">
    <property type="entry name" value="LARGE RIBOSOMAL SUBUNIT PROTEIN UL22M"/>
    <property type="match status" value="1"/>
</dbReference>
<keyword evidence="3 6" id="KW-0687">Ribonucleoprotein</keyword>
<evidence type="ECO:0000256" key="6">
    <source>
        <dbReference type="RuleBase" id="RU004005"/>
    </source>
</evidence>
<dbReference type="FunCoup" id="H2XRJ8">
    <property type="interactions" value="232"/>
</dbReference>
<dbReference type="InterPro" id="IPR001063">
    <property type="entry name" value="Ribosomal_uL22"/>
</dbReference>
<dbReference type="OMA" id="PAYVCHQ"/>
<dbReference type="EMBL" id="EAAA01000381">
    <property type="status" value="NOT_ANNOTATED_CDS"/>
    <property type="molecule type" value="Genomic_DNA"/>
</dbReference>
<sequence>FWPVISRSIHTSFIVKGRKNPGQHKRIKAHSLTHEDKWTTDLETWTENNKMLYSPMDPEKGVRPAEIYYGRANVRYPPKKLYHVAYIVKGLNIDEAITHLGYINNKAARTIADVLREAQEHAVAEHNVEFKSNLHIVDSFAESSGAVKFPIYHARGRMALGKCRFSNYYCLLREGPAPPKRPKLTALEFGIVHLDELRNRKISDGL</sequence>
<dbReference type="STRING" id="7719.ENSCINP00000032282"/>
<dbReference type="Ensembl" id="ENSCINT00000032525.1">
    <property type="protein sequence ID" value="ENSCINP00000032282.1"/>
    <property type="gene ID" value="ENSCING00000023561.1"/>
</dbReference>
<organism evidence="7 8">
    <name type="scientific">Ciona intestinalis</name>
    <name type="common">Transparent sea squirt</name>
    <name type="synonym">Ascidia intestinalis</name>
    <dbReference type="NCBI Taxonomy" id="7719"/>
    <lineage>
        <taxon>Eukaryota</taxon>
        <taxon>Metazoa</taxon>
        <taxon>Chordata</taxon>
        <taxon>Tunicata</taxon>
        <taxon>Ascidiacea</taxon>
        <taxon>Phlebobranchia</taxon>
        <taxon>Cionidae</taxon>
        <taxon>Ciona</taxon>
    </lineage>
</organism>
<evidence type="ECO:0000256" key="2">
    <source>
        <dbReference type="ARBA" id="ARBA00022980"/>
    </source>
</evidence>
<evidence type="ECO:0000256" key="5">
    <source>
        <dbReference type="ARBA" id="ARBA00035506"/>
    </source>
</evidence>
<dbReference type="HOGENOM" id="CLU_100005_0_0_1"/>
<reference evidence="7" key="4">
    <citation type="submission" date="2025-09" db="UniProtKB">
        <authorList>
            <consortium name="Ensembl"/>
        </authorList>
    </citation>
    <scope>IDENTIFICATION</scope>
</reference>
<dbReference type="SUPFAM" id="SSF54843">
    <property type="entry name" value="Ribosomal protein L22"/>
    <property type="match status" value="1"/>
</dbReference>
<evidence type="ECO:0000256" key="3">
    <source>
        <dbReference type="ARBA" id="ARBA00023274"/>
    </source>
</evidence>
<name>H2XRJ8_CIOIN</name>
<dbReference type="GO" id="GO:0006412">
    <property type="term" value="P:translation"/>
    <property type="evidence" value="ECO:0000318"/>
    <property type="project" value="GO_Central"/>
</dbReference>
<dbReference type="InParanoid" id="H2XRJ8"/>
<dbReference type="GO" id="GO:0005762">
    <property type="term" value="C:mitochondrial large ribosomal subunit"/>
    <property type="evidence" value="ECO:0000318"/>
    <property type="project" value="GO_Central"/>
</dbReference>
<dbReference type="InterPro" id="IPR036394">
    <property type="entry name" value="Ribosomal_uL22_sf"/>
</dbReference>
<dbReference type="AlphaFoldDB" id="H2XRJ8"/>
<protein>
    <recommendedName>
        <fullName evidence="4">Large ribosomal subunit protein uL22m</fullName>
    </recommendedName>
    <alternativeName>
        <fullName evidence="5">39S ribosomal protein L22, mitochondrial</fullName>
    </alternativeName>
</protein>
<evidence type="ECO:0000256" key="4">
    <source>
        <dbReference type="ARBA" id="ARBA00035286"/>
    </source>
</evidence>
<reference evidence="7" key="2">
    <citation type="journal article" date="2008" name="Genome Biol.">
        <title>Improved genome assembly and evidence-based global gene model set for the chordate Ciona intestinalis: new insight into intron and operon populations.</title>
        <authorList>
            <person name="Satou Y."/>
            <person name="Mineta K."/>
            <person name="Ogasawara M."/>
            <person name="Sasakura Y."/>
            <person name="Shoguchi E."/>
            <person name="Ueno K."/>
            <person name="Yamada L."/>
            <person name="Matsumoto J."/>
            <person name="Wasserscheid J."/>
            <person name="Dewar K."/>
            <person name="Wiley G.B."/>
            <person name="Macmil S.L."/>
            <person name="Roe B.A."/>
            <person name="Zeller R.W."/>
            <person name="Hastings K.E."/>
            <person name="Lemaire P."/>
            <person name="Lindquist E."/>
            <person name="Endo T."/>
            <person name="Hotta K."/>
            <person name="Inaba K."/>
        </authorList>
    </citation>
    <scope>NUCLEOTIDE SEQUENCE [LARGE SCALE GENOMIC DNA]</scope>
    <source>
        <strain evidence="7">wild type</strain>
    </source>
</reference>
<reference evidence="7" key="3">
    <citation type="submission" date="2025-08" db="UniProtKB">
        <authorList>
            <consortium name="Ensembl"/>
        </authorList>
    </citation>
    <scope>IDENTIFICATION</scope>
</reference>
<dbReference type="InterPro" id="IPR047867">
    <property type="entry name" value="Ribosomal_uL22_bac/org-type"/>
</dbReference>
<dbReference type="Pfam" id="PF00237">
    <property type="entry name" value="Ribosomal_L22"/>
    <property type="match status" value="1"/>
</dbReference>
<reference evidence="8" key="1">
    <citation type="journal article" date="2002" name="Science">
        <title>The draft genome of Ciona intestinalis: insights into chordate and vertebrate origins.</title>
        <authorList>
            <person name="Dehal P."/>
            <person name="Satou Y."/>
            <person name="Campbell R.K."/>
            <person name="Chapman J."/>
            <person name="Degnan B."/>
            <person name="De Tomaso A."/>
            <person name="Davidson B."/>
            <person name="Di Gregorio A."/>
            <person name="Gelpke M."/>
            <person name="Goodstein D.M."/>
            <person name="Harafuji N."/>
            <person name="Hastings K.E."/>
            <person name="Ho I."/>
            <person name="Hotta K."/>
            <person name="Huang W."/>
            <person name="Kawashima T."/>
            <person name="Lemaire P."/>
            <person name="Martinez D."/>
            <person name="Meinertzhagen I.A."/>
            <person name="Necula S."/>
            <person name="Nonaka M."/>
            <person name="Putnam N."/>
            <person name="Rash S."/>
            <person name="Saiga H."/>
            <person name="Satake M."/>
            <person name="Terry A."/>
            <person name="Yamada L."/>
            <person name="Wang H.G."/>
            <person name="Awazu S."/>
            <person name="Azumi K."/>
            <person name="Boore J."/>
            <person name="Branno M."/>
            <person name="Chin-Bow S."/>
            <person name="DeSantis R."/>
            <person name="Doyle S."/>
            <person name="Francino P."/>
            <person name="Keys D.N."/>
            <person name="Haga S."/>
            <person name="Hayashi H."/>
            <person name="Hino K."/>
            <person name="Imai K.S."/>
            <person name="Inaba K."/>
            <person name="Kano S."/>
            <person name="Kobayashi K."/>
            <person name="Kobayashi M."/>
            <person name="Lee B.I."/>
            <person name="Makabe K.W."/>
            <person name="Manohar C."/>
            <person name="Matassi G."/>
            <person name="Medina M."/>
            <person name="Mochizuki Y."/>
            <person name="Mount S."/>
            <person name="Morishita T."/>
            <person name="Miura S."/>
            <person name="Nakayama A."/>
            <person name="Nishizaka S."/>
            <person name="Nomoto H."/>
            <person name="Ohta F."/>
            <person name="Oishi K."/>
            <person name="Rigoutsos I."/>
            <person name="Sano M."/>
            <person name="Sasaki A."/>
            <person name="Sasakura Y."/>
            <person name="Shoguchi E."/>
            <person name="Shin-i T."/>
            <person name="Spagnuolo A."/>
            <person name="Stainier D."/>
            <person name="Suzuki M.M."/>
            <person name="Tassy O."/>
            <person name="Takatori N."/>
            <person name="Tokuoka M."/>
            <person name="Yagi K."/>
            <person name="Yoshizaki F."/>
            <person name="Wada S."/>
            <person name="Zhang C."/>
            <person name="Hyatt P.D."/>
            <person name="Larimer F."/>
            <person name="Detter C."/>
            <person name="Doggett N."/>
            <person name="Glavina T."/>
            <person name="Hawkins T."/>
            <person name="Richardson P."/>
            <person name="Lucas S."/>
            <person name="Kohara Y."/>
            <person name="Levine M."/>
            <person name="Satoh N."/>
            <person name="Rokhsar D.S."/>
        </authorList>
    </citation>
    <scope>NUCLEOTIDE SEQUENCE [LARGE SCALE GENOMIC DNA]</scope>
</reference>
<accession>H2XRJ8</accession>
<dbReference type="GO" id="GO:0003735">
    <property type="term" value="F:structural constituent of ribosome"/>
    <property type="evidence" value="ECO:0000318"/>
    <property type="project" value="GO_Central"/>
</dbReference>
<proteinExistence type="inferred from homology"/>
<keyword evidence="2 6" id="KW-0689">Ribosomal protein</keyword>
<dbReference type="Proteomes" id="UP000008144">
    <property type="component" value="Chromosome 1"/>
</dbReference>
<evidence type="ECO:0000313" key="8">
    <source>
        <dbReference type="Proteomes" id="UP000008144"/>
    </source>
</evidence>
<evidence type="ECO:0000313" key="7">
    <source>
        <dbReference type="Ensembl" id="ENSCINP00000032282.1"/>
    </source>
</evidence>
<comment type="similarity">
    <text evidence="1 6">Belongs to the universal ribosomal protein uL22 family.</text>
</comment>
<evidence type="ECO:0000256" key="1">
    <source>
        <dbReference type="ARBA" id="ARBA00009451"/>
    </source>
</evidence>
<dbReference type="Gene3D" id="3.90.470.10">
    <property type="entry name" value="Ribosomal protein L22/L17"/>
    <property type="match status" value="1"/>
</dbReference>
<dbReference type="GeneTree" id="ENSGT00390000002110"/>
<keyword evidence="8" id="KW-1185">Reference proteome</keyword>